<dbReference type="EMBL" id="JAHBOH010000001">
    <property type="protein sequence ID" value="MBT0994072.1"/>
    <property type="molecule type" value="Genomic_DNA"/>
</dbReference>
<proteinExistence type="predicted"/>
<dbReference type="Pfam" id="PF12277">
    <property type="entry name" value="DUF3618"/>
    <property type="match status" value="1"/>
</dbReference>
<dbReference type="RefSeq" id="WP_214348623.1">
    <property type="nucleotide sequence ID" value="NZ_JAHBOH010000001.1"/>
</dbReference>
<keyword evidence="1" id="KW-0472">Membrane</keyword>
<evidence type="ECO:0000313" key="3">
    <source>
        <dbReference type="Proteomes" id="UP000722125"/>
    </source>
</evidence>
<name>A0ABS5TY84_9CELL</name>
<keyword evidence="1" id="KW-0812">Transmembrane</keyword>
<feature type="transmembrane region" description="Helical" evidence="1">
    <location>
        <begin position="80"/>
        <end position="97"/>
    </location>
</feature>
<accession>A0ABS5TY84</accession>
<keyword evidence="1" id="KW-1133">Transmembrane helix</keyword>
<dbReference type="InterPro" id="IPR022062">
    <property type="entry name" value="DUF3618"/>
</dbReference>
<evidence type="ECO:0000256" key="1">
    <source>
        <dbReference type="SAM" id="Phobius"/>
    </source>
</evidence>
<sequence>MSDEKSEDTPVVPFTTPEILALEAQIAVTRQQLASTVDEVVTRLDPRTQAAAAAAASRQMVHDALSEDAAPEDQARARKVLGGAVAGVVVLVALVVLRARRHD</sequence>
<organism evidence="2 3">
    <name type="scientific">Cellulomonas fulva</name>
    <dbReference type="NCBI Taxonomy" id="2835530"/>
    <lineage>
        <taxon>Bacteria</taxon>
        <taxon>Bacillati</taxon>
        <taxon>Actinomycetota</taxon>
        <taxon>Actinomycetes</taxon>
        <taxon>Micrococcales</taxon>
        <taxon>Cellulomonadaceae</taxon>
        <taxon>Cellulomonas</taxon>
    </lineage>
</organism>
<protein>
    <submittedName>
        <fullName evidence="2">DUF3618 domain-containing protein</fullName>
    </submittedName>
</protein>
<comment type="caution">
    <text evidence="2">The sequence shown here is derived from an EMBL/GenBank/DDBJ whole genome shotgun (WGS) entry which is preliminary data.</text>
</comment>
<reference evidence="2 3" key="1">
    <citation type="submission" date="2021-05" db="EMBL/GenBank/DDBJ databases">
        <title>Description of Cellulomonas sp. DKR-3 sp. nov.</title>
        <authorList>
            <person name="Dahal R.H."/>
            <person name="Chaudhary D.K."/>
        </authorList>
    </citation>
    <scope>NUCLEOTIDE SEQUENCE [LARGE SCALE GENOMIC DNA]</scope>
    <source>
        <strain evidence="2 3">DKR-3</strain>
    </source>
</reference>
<dbReference type="Proteomes" id="UP000722125">
    <property type="component" value="Unassembled WGS sequence"/>
</dbReference>
<evidence type="ECO:0000313" key="2">
    <source>
        <dbReference type="EMBL" id="MBT0994072.1"/>
    </source>
</evidence>
<gene>
    <name evidence="2" type="ORF">KIN34_07200</name>
</gene>
<keyword evidence="3" id="KW-1185">Reference proteome</keyword>